<dbReference type="EC" id="2.7.13.3" evidence="2"/>
<dbReference type="OrthoDB" id="9784397at2"/>
<dbReference type="PROSITE" id="PS50113">
    <property type="entry name" value="PAC"/>
    <property type="match status" value="3"/>
</dbReference>
<dbReference type="SUPFAM" id="SSF47384">
    <property type="entry name" value="Homodimeric domain of signal transducing histidine kinase"/>
    <property type="match status" value="1"/>
</dbReference>
<evidence type="ECO:0000259" key="11">
    <source>
        <dbReference type="PROSITE" id="PS50113"/>
    </source>
</evidence>
<accession>A0A1P8F9K1</accession>
<dbReference type="PRINTS" id="PR00344">
    <property type="entry name" value="BCTRLSENSOR"/>
</dbReference>
<dbReference type="PROSITE" id="PS50109">
    <property type="entry name" value="HIS_KIN"/>
    <property type="match status" value="1"/>
</dbReference>
<evidence type="ECO:0000256" key="8">
    <source>
        <dbReference type="ARBA" id="ARBA00023012"/>
    </source>
</evidence>
<dbReference type="NCBIfam" id="TIGR00229">
    <property type="entry name" value="sensory_box"/>
    <property type="match status" value="3"/>
</dbReference>
<dbReference type="PANTHER" id="PTHR43065:SF46">
    <property type="entry name" value="C4-DICARBOXYLATE TRANSPORT SENSOR PROTEIN DCTB"/>
    <property type="match status" value="1"/>
</dbReference>
<feature type="domain" description="PAC" evidence="11">
    <location>
        <begin position="400"/>
        <end position="450"/>
    </location>
</feature>
<dbReference type="InterPro" id="IPR013656">
    <property type="entry name" value="PAS_4"/>
</dbReference>
<evidence type="ECO:0000256" key="4">
    <source>
        <dbReference type="ARBA" id="ARBA00022679"/>
    </source>
</evidence>
<dbReference type="InterPro" id="IPR036097">
    <property type="entry name" value="HisK_dim/P_sf"/>
</dbReference>
<dbReference type="Gene3D" id="3.30.450.40">
    <property type="match status" value="2"/>
</dbReference>
<evidence type="ECO:0000256" key="5">
    <source>
        <dbReference type="ARBA" id="ARBA00022741"/>
    </source>
</evidence>
<feature type="domain" description="PAS" evidence="10">
    <location>
        <begin position="205"/>
        <end position="275"/>
    </location>
</feature>
<evidence type="ECO:0000256" key="1">
    <source>
        <dbReference type="ARBA" id="ARBA00000085"/>
    </source>
</evidence>
<evidence type="ECO:0000256" key="3">
    <source>
        <dbReference type="ARBA" id="ARBA00022553"/>
    </source>
</evidence>
<reference evidence="13" key="1">
    <citation type="submission" date="2016-11" db="EMBL/GenBank/DDBJ databases">
        <title>Dehalogenimonas formicexedens sp. nov., a chlorinated alkane respiring bacterium isolated from contaminated groundwater.</title>
        <authorList>
            <person name="Key T.A."/>
            <person name="Bowman K.S."/>
            <person name="Lee I."/>
            <person name="Chun J."/>
            <person name="Albuquerque L."/>
            <person name="da Costa M.S."/>
            <person name="Rainey F.A."/>
            <person name="Moe W.M."/>
        </authorList>
    </citation>
    <scope>NUCLEOTIDE SEQUENCE [LARGE SCALE GENOMIC DNA]</scope>
    <source>
        <strain evidence="13">NSZ-14</strain>
    </source>
</reference>
<dbReference type="GO" id="GO:0000155">
    <property type="term" value="F:phosphorelay sensor kinase activity"/>
    <property type="evidence" value="ECO:0007669"/>
    <property type="project" value="InterPro"/>
</dbReference>
<dbReference type="InterPro" id="IPR005467">
    <property type="entry name" value="His_kinase_dom"/>
</dbReference>
<dbReference type="RefSeq" id="WP_076004705.1">
    <property type="nucleotide sequence ID" value="NZ_CP018258.1"/>
</dbReference>
<organism evidence="12 13">
    <name type="scientific">Dehalogenimonas formicexedens</name>
    <dbReference type="NCBI Taxonomy" id="1839801"/>
    <lineage>
        <taxon>Bacteria</taxon>
        <taxon>Bacillati</taxon>
        <taxon>Chloroflexota</taxon>
        <taxon>Dehalococcoidia</taxon>
        <taxon>Dehalococcoidales</taxon>
        <taxon>Dehalococcoidaceae</taxon>
        <taxon>Dehalogenimonas</taxon>
    </lineage>
</organism>
<feature type="domain" description="PAC" evidence="11">
    <location>
        <begin position="694"/>
        <end position="744"/>
    </location>
</feature>
<evidence type="ECO:0000256" key="2">
    <source>
        <dbReference type="ARBA" id="ARBA00012438"/>
    </source>
</evidence>
<feature type="domain" description="PAC" evidence="11">
    <location>
        <begin position="278"/>
        <end position="331"/>
    </location>
</feature>
<feature type="domain" description="Histidine kinase" evidence="9">
    <location>
        <begin position="757"/>
        <end position="969"/>
    </location>
</feature>
<dbReference type="Gene3D" id="1.10.287.130">
    <property type="match status" value="1"/>
</dbReference>
<name>A0A1P8F9K1_9CHLR</name>
<evidence type="ECO:0000313" key="13">
    <source>
        <dbReference type="Proteomes" id="UP000185934"/>
    </source>
</evidence>
<dbReference type="KEGG" id="dfo:Dform_01804"/>
<feature type="domain" description="PAS" evidence="10">
    <location>
        <begin position="336"/>
        <end position="370"/>
    </location>
</feature>
<evidence type="ECO:0000256" key="7">
    <source>
        <dbReference type="ARBA" id="ARBA00022840"/>
    </source>
</evidence>
<dbReference type="InterPro" id="IPR003661">
    <property type="entry name" value="HisK_dim/P_dom"/>
</dbReference>
<dbReference type="SMART" id="SM00065">
    <property type="entry name" value="GAF"/>
    <property type="match status" value="2"/>
</dbReference>
<dbReference type="SMART" id="SM00388">
    <property type="entry name" value="HisKA"/>
    <property type="match status" value="1"/>
</dbReference>
<evidence type="ECO:0000256" key="6">
    <source>
        <dbReference type="ARBA" id="ARBA00022777"/>
    </source>
</evidence>
<dbReference type="InterPro" id="IPR036890">
    <property type="entry name" value="HATPase_C_sf"/>
</dbReference>
<evidence type="ECO:0000313" key="12">
    <source>
        <dbReference type="EMBL" id="APV45123.1"/>
    </source>
</evidence>
<dbReference type="InterPro" id="IPR000014">
    <property type="entry name" value="PAS"/>
</dbReference>
<dbReference type="Pfam" id="PF02518">
    <property type="entry name" value="HATPase_c"/>
    <property type="match status" value="1"/>
</dbReference>
<dbReference type="SUPFAM" id="SSF55785">
    <property type="entry name" value="PYP-like sensor domain (PAS domain)"/>
    <property type="match status" value="3"/>
</dbReference>
<keyword evidence="8" id="KW-0902">Two-component regulatory system</keyword>
<dbReference type="InterPro" id="IPR003594">
    <property type="entry name" value="HATPase_dom"/>
</dbReference>
<evidence type="ECO:0000259" key="9">
    <source>
        <dbReference type="PROSITE" id="PS50109"/>
    </source>
</evidence>
<dbReference type="InterPro" id="IPR003018">
    <property type="entry name" value="GAF"/>
</dbReference>
<dbReference type="Pfam" id="PF00512">
    <property type="entry name" value="HisKA"/>
    <property type="match status" value="1"/>
</dbReference>
<keyword evidence="5" id="KW-0547">Nucleotide-binding</keyword>
<dbReference type="InterPro" id="IPR004358">
    <property type="entry name" value="Sig_transdc_His_kin-like_C"/>
</dbReference>
<dbReference type="InterPro" id="IPR029016">
    <property type="entry name" value="GAF-like_dom_sf"/>
</dbReference>
<keyword evidence="7" id="KW-0067">ATP-binding</keyword>
<keyword evidence="6" id="KW-0418">Kinase</keyword>
<keyword evidence="3" id="KW-0597">Phosphoprotein</keyword>
<comment type="catalytic activity">
    <reaction evidence="1">
        <text>ATP + protein L-histidine = ADP + protein N-phospho-L-histidine.</text>
        <dbReference type="EC" id="2.7.13.3"/>
    </reaction>
</comment>
<dbReference type="PROSITE" id="PS50112">
    <property type="entry name" value="PAS"/>
    <property type="match status" value="3"/>
</dbReference>
<gene>
    <name evidence="12" type="ORF">Dform_01804</name>
</gene>
<dbReference type="SMART" id="SM00387">
    <property type="entry name" value="HATPase_c"/>
    <property type="match status" value="1"/>
</dbReference>
<dbReference type="Gene3D" id="3.30.450.20">
    <property type="entry name" value="PAS domain"/>
    <property type="match status" value="3"/>
</dbReference>
<dbReference type="STRING" id="1839801.Dform_01804"/>
<proteinExistence type="predicted"/>
<sequence>MAIARSTNSGPACENASCRQIDESRIRHLNQTLLALRSINRLITRDNKDAQGLLDGVCHVLVETQGLMQAWIALIDADGKPFFASQAGMGQELDQLVEKITDGRLPACARRAILLGRAVIVDVGSEFCGHCAVYERHGQHSAMVAPLKYGEKLWGILNTALSDKSVVSDEELGLFGEMAEDIAFALNNIEMEAGKRDAEAALQVSEKRLRNLVETTSDLVWEIDENLKYTYVSPHMRNLLGYEPSELIGKTPYDLMGPVEAARVAKVVDPIIKRRKPINLLINVNRHRDGRSVILETNAVPVFDSDGVFRGYHGMDRDVTEREKVESALELTQFSVERAADGIYWVEPSGKFMAVNEAACRILGYTSEELRSMSVWDISPGMTKEQWSKNWPKIKGLGTSIIEARHRTKNGDVFPVEISRNYLKHGDKEYTCSFARDITERKKAEEIIKRRLRVEETISRVSARFVGIVSLDDAINASLADIGQLCEADRAYLFRFSDDEKAVDNTHEWCDGGVSPQKANLQNLPIEAFPWWVGQLGRNETVHIQDVSAMPAEAAAEKSILESQGIKAVLVLPINIGNELSGFIGLDNIAVATAWPDEDISILRMAANIIASALEKAGIEEELRLRAALLDAAMDSTFLYSPEGELVYVNEVAHTARGYTLTEMMQMHVEELRTSYEASLLPAQIEAILDGRLTMFETVHVRKDGTTMPVEVRCQTVDHAGRALIMAITRDITERIKMQERLVVADRLSSIGEMAAGIAHEINNPLTGVIGFSELLLERSLPSDIKADMEVIHHEAMRTSTIVKNMLAFARQHKAIKKPVAIHEVIDDVLRLRSHEHEMNNIRVNTCYETLLPDIEGDPFQLQQVFLNLVINAEYFMKQAHGGGTLTITTTESNGENILIKISDDGPGISPENLGRLFNPFFTTKEVGKGTGLGLSICHGIVNAHGGDIRAESGYGKGATFIIELPVGCKREMNTDD</sequence>
<dbReference type="InterPro" id="IPR001610">
    <property type="entry name" value="PAC"/>
</dbReference>
<dbReference type="PANTHER" id="PTHR43065">
    <property type="entry name" value="SENSOR HISTIDINE KINASE"/>
    <property type="match status" value="1"/>
</dbReference>
<dbReference type="InterPro" id="IPR035965">
    <property type="entry name" value="PAS-like_dom_sf"/>
</dbReference>
<feature type="domain" description="PAS" evidence="10">
    <location>
        <begin position="622"/>
        <end position="692"/>
    </location>
</feature>
<dbReference type="EMBL" id="CP018258">
    <property type="protein sequence ID" value="APV45123.1"/>
    <property type="molecule type" value="Genomic_DNA"/>
</dbReference>
<dbReference type="Pfam" id="PF13185">
    <property type="entry name" value="GAF_2"/>
    <property type="match status" value="1"/>
</dbReference>
<protein>
    <recommendedName>
        <fullName evidence="2">histidine kinase</fullName>
        <ecNumber evidence="2">2.7.13.3</ecNumber>
    </recommendedName>
</protein>
<dbReference type="Pfam" id="PF01590">
    <property type="entry name" value="GAF"/>
    <property type="match status" value="1"/>
</dbReference>
<dbReference type="CDD" id="cd00130">
    <property type="entry name" value="PAS"/>
    <property type="match status" value="3"/>
</dbReference>
<dbReference type="SUPFAM" id="SSF55874">
    <property type="entry name" value="ATPase domain of HSP90 chaperone/DNA topoisomerase II/histidine kinase"/>
    <property type="match status" value="1"/>
</dbReference>
<dbReference type="Pfam" id="PF08448">
    <property type="entry name" value="PAS_4"/>
    <property type="match status" value="1"/>
</dbReference>
<dbReference type="SMART" id="SM00091">
    <property type="entry name" value="PAS"/>
    <property type="match status" value="3"/>
</dbReference>
<dbReference type="Gene3D" id="3.30.565.10">
    <property type="entry name" value="Histidine kinase-like ATPase, C-terminal domain"/>
    <property type="match status" value="1"/>
</dbReference>
<dbReference type="SMART" id="SM00086">
    <property type="entry name" value="PAC"/>
    <property type="match status" value="3"/>
</dbReference>
<dbReference type="SUPFAM" id="SSF55781">
    <property type="entry name" value="GAF domain-like"/>
    <property type="match status" value="2"/>
</dbReference>
<dbReference type="CDD" id="cd00082">
    <property type="entry name" value="HisKA"/>
    <property type="match status" value="1"/>
</dbReference>
<keyword evidence="13" id="KW-1185">Reference proteome</keyword>
<keyword evidence="4" id="KW-0808">Transferase</keyword>
<dbReference type="AlphaFoldDB" id="A0A1P8F9K1"/>
<dbReference type="Proteomes" id="UP000185934">
    <property type="component" value="Chromosome"/>
</dbReference>
<evidence type="ECO:0000259" key="10">
    <source>
        <dbReference type="PROSITE" id="PS50112"/>
    </source>
</evidence>
<dbReference type="Pfam" id="PF13426">
    <property type="entry name" value="PAS_9"/>
    <property type="match status" value="2"/>
</dbReference>
<dbReference type="InterPro" id="IPR000700">
    <property type="entry name" value="PAS-assoc_C"/>
</dbReference>